<gene>
    <name evidence="2" type="ORF">AMTR_s00136p00044100</name>
</gene>
<evidence type="ECO:0000256" key="1">
    <source>
        <dbReference type="SAM" id="MobiDB-lite"/>
    </source>
</evidence>
<feature type="region of interest" description="Disordered" evidence="1">
    <location>
        <begin position="32"/>
        <end position="62"/>
    </location>
</feature>
<reference evidence="3" key="1">
    <citation type="journal article" date="2013" name="Science">
        <title>The Amborella genome and the evolution of flowering plants.</title>
        <authorList>
            <consortium name="Amborella Genome Project"/>
        </authorList>
    </citation>
    <scope>NUCLEOTIDE SEQUENCE [LARGE SCALE GENOMIC DNA]</scope>
</reference>
<proteinExistence type="predicted"/>
<dbReference type="Proteomes" id="UP000017836">
    <property type="component" value="Unassembled WGS sequence"/>
</dbReference>
<name>W1NDY8_AMBTC</name>
<organism evidence="2 3">
    <name type="scientific">Amborella trichopoda</name>
    <dbReference type="NCBI Taxonomy" id="13333"/>
    <lineage>
        <taxon>Eukaryota</taxon>
        <taxon>Viridiplantae</taxon>
        <taxon>Streptophyta</taxon>
        <taxon>Embryophyta</taxon>
        <taxon>Tracheophyta</taxon>
        <taxon>Spermatophyta</taxon>
        <taxon>Magnoliopsida</taxon>
        <taxon>Amborellales</taxon>
        <taxon>Amborellaceae</taxon>
        <taxon>Amborella</taxon>
    </lineage>
</organism>
<dbReference type="HOGENOM" id="CLU_2907110_0_0_1"/>
<keyword evidence="3" id="KW-1185">Reference proteome</keyword>
<accession>W1NDY8</accession>
<evidence type="ECO:0000313" key="2">
    <source>
        <dbReference type="EMBL" id="ERM93972.1"/>
    </source>
</evidence>
<dbReference type="Gramene" id="ERM93972">
    <property type="protein sequence ID" value="ERM93972"/>
    <property type="gene ID" value="AMTR_s00136p00044100"/>
</dbReference>
<feature type="compositionally biased region" description="Basic and acidic residues" evidence="1">
    <location>
        <begin position="32"/>
        <end position="53"/>
    </location>
</feature>
<protein>
    <submittedName>
        <fullName evidence="2">Uncharacterized protein</fullName>
    </submittedName>
</protein>
<dbReference type="EMBL" id="KI397522">
    <property type="protein sequence ID" value="ERM93972.1"/>
    <property type="molecule type" value="Genomic_DNA"/>
</dbReference>
<sequence>MREGVGGSRANESVRECVEEGARIEERWGREPVREGVRRERGGGRGEGPRIETETVSTRGRP</sequence>
<evidence type="ECO:0000313" key="3">
    <source>
        <dbReference type="Proteomes" id="UP000017836"/>
    </source>
</evidence>
<dbReference type="AlphaFoldDB" id="W1NDY8"/>